<dbReference type="Pfam" id="PF15043">
    <property type="entry name" value="CNRIP1"/>
    <property type="match status" value="1"/>
</dbReference>
<comment type="function">
    <text evidence="1">Suppresses cannabinoid receptor CNR1-mediated tonic inhibition of voltage-gated calcium channels.</text>
</comment>
<dbReference type="PANTHER" id="PTHR31952">
    <property type="entry name" value="CB1 CANNABINOID RECEPTOR-INTERACTING PROTEIN 1"/>
    <property type="match status" value="1"/>
</dbReference>
<dbReference type="AlphaFoldDB" id="A0A0M3IW48"/>
<evidence type="ECO:0000256" key="2">
    <source>
        <dbReference type="ARBA" id="ARBA00007288"/>
    </source>
</evidence>
<evidence type="ECO:0000256" key="1">
    <source>
        <dbReference type="ARBA" id="ARBA00003884"/>
    </source>
</evidence>
<accession>A0A0M3IW48</accession>
<dbReference type="InterPro" id="IPR029204">
    <property type="entry name" value="CNRIP1"/>
</dbReference>
<dbReference type="PANTHER" id="PTHR31952:SF1">
    <property type="entry name" value="CB1 CANNABINOID RECEPTOR-INTERACTING PROTEIN 1"/>
    <property type="match status" value="1"/>
</dbReference>
<evidence type="ECO:0000256" key="3">
    <source>
        <dbReference type="ARBA" id="ARBA00015651"/>
    </source>
</evidence>
<evidence type="ECO:0000313" key="5">
    <source>
        <dbReference type="Proteomes" id="UP000036681"/>
    </source>
</evidence>
<proteinExistence type="inferred from homology"/>
<comment type="similarity">
    <text evidence="2">Belongs to the CNRIP family.</text>
</comment>
<sequence>MFISQVFTGKETIFIFVKGPGGILKSVLQSKFYNRTESHAEWGQKLETLIWKCNVDNMGNITIVDEIIK</sequence>
<reference evidence="6" key="1">
    <citation type="submission" date="2017-02" db="UniProtKB">
        <authorList>
            <consortium name="WormBaseParasite"/>
        </authorList>
    </citation>
    <scope>IDENTIFICATION</scope>
</reference>
<dbReference type="Proteomes" id="UP000036681">
    <property type="component" value="Unplaced"/>
</dbReference>
<name>A0A0M3IW48_ASCLU</name>
<dbReference type="GO" id="GO:0005886">
    <property type="term" value="C:plasma membrane"/>
    <property type="evidence" value="ECO:0007669"/>
    <property type="project" value="TreeGrafter"/>
</dbReference>
<comment type="subunit">
    <text evidence="4">Interacts with the cannabinoid receptor CNR1 (via C-terminus). Does not interact with cannabinoid receptor CNR2.</text>
</comment>
<organism evidence="5 6">
    <name type="scientific">Ascaris lumbricoides</name>
    <name type="common">Giant roundworm</name>
    <dbReference type="NCBI Taxonomy" id="6252"/>
    <lineage>
        <taxon>Eukaryota</taxon>
        <taxon>Metazoa</taxon>
        <taxon>Ecdysozoa</taxon>
        <taxon>Nematoda</taxon>
        <taxon>Chromadorea</taxon>
        <taxon>Rhabditida</taxon>
        <taxon>Spirurina</taxon>
        <taxon>Ascaridomorpha</taxon>
        <taxon>Ascaridoidea</taxon>
        <taxon>Ascarididae</taxon>
        <taxon>Ascaris</taxon>
    </lineage>
</organism>
<dbReference type="GO" id="GO:0031718">
    <property type="term" value="F:type 1 cannabinoid receptor binding"/>
    <property type="evidence" value="ECO:0007669"/>
    <property type="project" value="TreeGrafter"/>
</dbReference>
<dbReference type="WBParaSite" id="ALUE_0002297601-mRNA-1">
    <property type="protein sequence ID" value="ALUE_0002297601-mRNA-1"/>
    <property type="gene ID" value="ALUE_0002297601"/>
</dbReference>
<evidence type="ECO:0000313" key="6">
    <source>
        <dbReference type="WBParaSite" id="ALUE_0002297601-mRNA-1"/>
    </source>
</evidence>
<keyword evidence="5" id="KW-1185">Reference proteome</keyword>
<protein>
    <recommendedName>
        <fullName evidence="3">CB1 cannabinoid receptor-interacting protein 1</fullName>
    </recommendedName>
</protein>
<evidence type="ECO:0000256" key="4">
    <source>
        <dbReference type="ARBA" id="ARBA00026030"/>
    </source>
</evidence>